<reference evidence="9" key="2">
    <citation type="submission" date="2020-09" db="EMBL/GenBank/DDBJ databases">
        <authorList>
            <person name="Sun Q."/>
            <person name="Ohkuma M."/>
        </authorList>
    </citation>
    <scope>NUCLEOTIDE SEQUENCE</scope>
    <source>
        <strain evidence="9">JCM 4654</strain>
    </source>
</reference>
<reference evidence="9" key="1">
    <citation type="journal article" date="2014" name="Int. J. Syst. Evol. Microbiol.">
        <title>Complete genome sequence of Corynebacterium casei LMG S-19264T (=DSM 44701T), isolated from a smear-ripened cheese.</title>
        <authorList>
            <consortium name="US DOE Joint Genome Institute (JGI-PGF)"/>
            <person name="Walter F."/>
            <person name="Albersmeier A."/>
            <person name="Kalinowski J."/>
            <person name="Ruckert C."/>
        </authorList>
    </citation>
    <scope>NUCLEOTIDE SEQUENCE</scope>
    <source>
        <strain evidence="9">JCM 4654</strain>
    </source>
</reference>
<keyword evidence="4 7" id="KW-1133">Transmembrane helix</keyword>
<sequence length="322" mass="32607">MPSDPRVSPPAPGLARTLDAALTALAPAVWGSTYLVTTELLPPGRPLLASTVRALPAGLVLLAVGRRLPRGVWWWRAVVLGALNIGLFFYLLFVAAYHLPGGVAALVVSAQPTVVLLLGAALLAEPVRPLQVTACLLGVTGVALLALTSQAGVDLTGIAAGVAAAVSMAAGIVLTKRWGRPGGVGVLTFTGWQLTAGGLLLAPVTLAAEGLPTRVTGGNIAGFAYLSLIGALLAYAFWFRGIGRLPALAVSVLGFASPLAATVLGYLVLDQSLTPLQLAGAAAVIAAVALAQIPQPPRAGKRADRPSPASTRNHAPAVKGKP</sequence>
<evidence type="ECO:0000256" key="5">
    <source>
        <dbReference type="ARBA" id="ARBA00023136"/>
    </source>
</evidence>
<feature type="transmembrane region" description="Helical" evidence="7">
    <location>
        <begin position="220"/>
        <end position="238"/>
    </location>
</feature>
<dbReference type="PANTHER" id="PTHR32322:SF2">
    <property type="entry name" value="EAMA DOMAIN-CONTAINING PROTEIN"/>
    <property type="match status" value="1"/>
</dbReference>
<comment type="subcellular location">
    <subcellularLocation>
        <location evidence="1">Membrane</location>
        <topology evidence="1">Multi-pass membrane protein</topology>
    </subcellularLocation>
</comment>
<keyword evidence="10" id="KW-1185">Reference proteome</keyword>
<evidence type="ECO:0000256" key="2">
    <source>
        <dbReference type="ARBA" id="ARBA00007362"/>
    </source>
</evidence>
<feature type="transmembrane region" description="Helical" evidence="7">
    <location>
        <begin position="245"/>
        <end position="269"/>
    </location>
</feature>
<dbReference type="Pfam" id="PF00892">
    <property type="entry name" value="EamA"/>
    <property type="match status" value="2"/>
</dbReference>
<evidence type="ECO:0000313" key="9">
    <source>
        <dbReference type="EMBL" id="GHD84837.1"/>
    </source>
</evidence>
<evidence type="ECO:0000256" key="1">
    <source>
        <dbReference type="ARBA" id="ARBA00004141"/>
    </source>
</evidence>
<organism evidence="9 10">
    <name type="scientific">Streptomyces naganishii JCM 4654</name>
    <dbReference type="NCBI Taxonomy" id="1306179"/>
    <lineage>
        <taxon>Bacteria</taxon>
        <taxon>Bacillati</taxon>
        <taxon>Actinomycetota</taxon>
        <taxon>Actinomycetes</taxon>
        <taxon>Kitasatosporales</taxon>
        <taxon>Streptomycetaceae</taxon>
        <taxon>Streptomyces</taxon>
    </lineage>
</organism>
<feature type="domain" description="EamA" evidence="8">
    <location>
        <begin position="22"/>
        <end position="146"/>
    </location>
</feature>
<evidence type="ECO:0000259" key="8">
    <source>
        <dbReference type="Pfam" id="PF00892"/>
    </source>
</evidence>
<evidence type="ECO:0000256" key="6">
    <source>
        <dbReference type="SAM" id="MobiDB-lite"/>
    </source>
</evidence>
<evidence type="ECO:0000313" key="10">
    <source>
        <dbReference type="Proteomes" id="UP000608955"/>
    </source>
</evidence>
<dbReference type="InterPro" id="IPR050638">
    <property type="entry name" value="AA-Vitamin_Transporters"/>
</dbReference>
<dbReference type="EMBL" id="BMVF01000002">
    <property type="protein sequence ID" value="GHD84837.1"/>
    <property type="molecule type" value="Genomic_DNA"/>
</dbReference>
<dbReference type="Gene3D" id="1.10.3730.20">
    <property type="match status" value="1"/>
</dbReference>
<keyword evidence="5 7" id="KW-0472">Membrane</keyword>
<feature type="transmembrane region" description="Helical" evidence="7">
    <location>
        <begin position="186"/>
        <end position="208"/>
    </location>
</feature>
<dbReference type="InterPro" id="IPR000620">
    <property type="entry name" value="EamA_dom"/>
</dbReference>
<name>A0A918XZ02_9ACTN</name>
<comment type="caution">
    <text evidence="9">The sequence shown here is derived from an EMBL/GenBank/DDBJ whole genome shotgun (WGS) entry which is preliminary data.</text>
</comment>
<evidence type="ECO:0000256" key="3">
    <source>
        <dbReference type="ARBA" id="ARBA00022692"/>
    </source>
</evidence>
<feature type="transmembrane region" description="Helical" evidence="7">
    <location>
        <begin position="103"/>
        <end position="123"/>
    </location>
</feature>
<dbReference type="Proteomes" id="UP000608955">
    <property type="component" value="Unassembled WGS sequence"/>
</dbReference>
<protein>
    <submittedName>
        <fullName evidence="9">ABC transporter permease</fullName>
    </submittedName>
</protein>
<dbReference type="GO" id="GO:0016020">
    <property type="term" value="C:membrane"/>
    <property type="evidence" value="ECO:0007669"/>
    <property type="project" value="UniProtKB-SubCell"/>
</dbReference>
<proteinExistence type="inferred from homology"/>
<accession>A0A918XZ02</accession>
<feature type="transmembrane region" description="Helical" evidence="7">
    <location>
        <begin position="155"/>
        <end position="174"/>
    </location>
</feature>
<dbReference type="RefSeq" id="WP_190176135.1">
    <property type="nucleotide sequence ID" value="NZ_BMVF01000002.1"/>
</dbReference>
<feature type="transmembrane region" description="Helical" evidence="7">
    <location>
        <begin position="275"/>
        <end position="293"/>
    </location>
</feature>
<gene>
    <name evidence="9" type="ORF">GCM10010508_06190</name>
</gene>
<feature type="region of interest" description="Disordered" evidence="6">
    <location>
        <begin position="296"/>
        <end position="322"/>
    </location>
</feature>
<dbReference type="AlphaFoldDB" id="A0A918XZ02"/>
<dbReference type="PANTHER" id="PTHR32322">
    <property type="entry name" value="INNER MEMBRANE TRANSPORTER"/>
    <property type="match status" value="1"/>
</dbReference>
<dbReference type="InterPro" id="IPR037185">
    <property type="entry name" value="EmrE-like"/>
</dbReference>
<evidence type="ECO:0000256" key="4">
    <source>
        <dbReference type="ARBA" id="ARBA00022989"/>
    </source>
</evidence>
<keyword evidence="3 7" id="KW-0812">Transmembrane</keyword>
<feature type="domain" description="EamA" evidence="8">
    <location>
        <begin position="156"/>
        <end position="290"/>
    </location>
</feature>
<feature type="transmembrane region" description="Helical" evidence="7">
    <location>
        <begin position="77"/>
        <end position="97"/>
    </location>
</feature>
<comment type="similarity">
    <text evidence="2">Belongs to the EamA transporter family.</text>
</comment>
<dbReference type="SUPFAM" id="SSF103481">
    <property type="entry name" value="Multidrug resistance efflux transporter EmrE"/>
    <property type="match status" value="2"/>
</dbReference>
<evidence type="ECO:0000256" key="7">
    <source>
        <dbReference type="SAM" id="Phobius"/>
    </source>
</evidence>